<keyword evidence="4" id="KW-1185">Reference proteome</keyword>
<evidence type="ECO:0000259" key="2">
    <source>
        <dbReference type="Pfam" id="PF13400"/>
    </source>
</evidence>
<comment type="caution">
    <text evidence="3">The sequence shown here is derived from an EMBL/GenBank/DDBJ whole genome shotgun (WGS) entry which is preliminary data.</text>
</comment>
<keyword evidence="1" id="KW-1133">Transmembrane helix</keyword>
<keyword evidence="1" id="KW-0812">Transmembrane</keyword>
<dbReference type="Proteomes" id="UP001500795">
    <property type="component" value="Unassembled WGS sequence"/>
</dbReference>
<organism evidence="3 4">
    <name type="scientific">Zobellella aerophila</name>
    <dbReference type="NCBI Taxonomy" id="870480"/>
    <lineage>
        <taxon>Bacteria</taxon>
        <taxon>Pseudomonadati</taxon>
        <taxon>Pseudomonadota</taxon>
        <taxon>Gammaproteobacteria</taxon>
        <taxon>Aeromonadales</taxon>
        <taxon>Aeromonadaceae</taxon>
        <taxon>Zobellella</taxon>
    </lineage>
</organism>
<proteinExistence type="predicted"/>
<dbReference type="EMBL" id="BAABCX010000002">
    <property type="protein sequence ID" value="GAA3540775.1"/>
    <property type="molecule type" value="Genomic_DNA"/>
</dbReference>
<protein>
    <recommendedName>
        <fullName evidence="2">Putative Flp pilus-assembly TadG-like N-terminal domain-containing protein</fullName>
    </recommendedName>
</protein>
<name>A0ABP6VWA0_9GAMM</name>
<dbReference type="PROSITE" id="PS51257">
    <property type="entry name" value="PROKAR_LIPOPROTEIN"/>
    <property type="match status" value="1"/>
</dbReference>
<feature type="transmembrane region" description="Helical" evidence="1">
    <location>
        <begin position="12"/>
        <end position="32"/>
    </location>
</feature>
<feature type="domain" description="Putative Flp pilus-assembly TadG-like N-terminal" evidence="2">
    <location>
        <begin position="11"/>
        <end position="53"/>
    </location>
</feature>
<dbReference type="Pfam" id="PF13400">
    <property type="entry name" value="Tad"/>
    <property type="match status" value="1"/>
</dbReference>
<dbReference type="InterPro" id="IPR028087">
    <property type="entry name" value="Tad_N"/>
</dbReference>
<reference evidence="4" key="1">
    <citation type="journal article" date="2019" name="Int. J. Syst. Evol. Microbiol.">
        <title>The Global Catalogue of Microorganisms (GCM) 10K type strain sequencing project: providing services to taxonomists for standard genome sequencing and annotation.</title>
        <authorList>
            <consortium name="The Broad Institute Genomics Platform"/>
            <consortium name="The Broad Institute Genome Sequencing Center for Infectious Disease"/>
            <person name="Wu L."/>
            <person name="Ma J."/>
        </authorList>
    </citation>
    <scope>NUCLEOTIDE SEQUENCE [LARGE SCALE GENOMIC DNA]</scope>
    <source>
        <strain evidence="4">JCM 17110</strain>
    </source>
</reference>
<keyword evidence="1" id="KW-0472">Membrane</keyword>
<dbReference type="RefSeq" id="WP_344957626.1">
    <property type="nucleotide sequence ID" value="NZ_BAABCX010000002.1"/>
</dbReference>
<gene>
    <name evidence="3" type="ORF">GCM10022394_20720</name>
</gene>
<evidence type="ECO:0000313" key="4">
    <source>
        <dbReference type="Proteomes" id="UP001500795"/>
    </source>
</evidence>
<evidence type="ECO:0000256" key="1">
    <source>
        <dbReference type="SAM" id="Phobius"/>
    </source>
</evidence>
<evidence type="ECO:0000313" key="3">
    <source>
        <dbReference type="EMBL" id="GAA3540775.1"/>
    </source>
</evidence>
<sequence length="606" mass="63013">MVRPHPSRQSGVFSILAAGTLLLALSCLVLVLDSGRLYMEQRKLQKLADSAALESIARLPSGNCADDPDGLVLSHAQDNAAINDFLTNEQQSLTTRCVTMNTQDGVNIPAAHAAGKAVQTTAIETVPASLLLRAGSLFGLNANNTVTLQAQAVATRENEPIAAFSIGAQLLKVSNGGLLGRVASEVGLDINNLTVLDSDGLVNARITTAGLLKALGVNISIYELKALTPAGLVERIHSEIGIVTAGQILAASAQLISDSTLKSDLDALSIDILDSDIQDVIINLFSTEDEPGLLQLSSTDPAGAALTTAVSLGELLKTTILIGAQGRGLMIPDLNMLGIANVELGIVEPPSIAVGPVGTKAYNAQVRAYIDINSEESLPGGLSKLSGKFVNIRLPLWIDVTTAEATFDKAICTESPPRADMFVTSTILNVCLGSMPEESKWSQSQGCEVGLEKVDVVTILAGSILKIPGSAHIEGLSHSETLEDVMVNESRPTGPNGLAVGTTVDNIVQGLKEAVISIISSDKSKGLLGGFISSIFNILDFLTGGLLGTVNTVSASIIALVTPMLDEAGEMILTPLLSSLLGSDAGAGKSYLELYELNCGAPRLVN</sequence>
<accession>A0ABP6VWA0</accession>